<evidence type="ECO:0000313" key="4">
    <source>
        <dbReference type="EMBL" id="MBK1818226.1"/>
    </source>
</evidence>
<evidence type="ECO:0000256" key="1">
    <source>
        <dbReference type="ARBA" id="ARBA00022801"/>
    </source>
</evidence>
<keyword evidence="1 4" id="KW-0378">Hydrolase</keyword>
<keyword evidence="2" id="KW-0812">Transmembrane</keyword>
<dbReference type="GO" id="GO:0016787">
    <property type="term" value="F:hydrolase activity"/>
    <property type="evidence" value="ECO:0007669"/>
    <property type="project" value="UniProtKB-KW"/>
</dbReference>
<proteinExistence type="predicted"/>
<name>A0A934VDN6_9BACT</name>
<keyword evidence="5" id="KW-1185">Reference proteome</keyword>
<comment type="caution">
    <text evidence="4">The sequence shown here is derived from an EMBL/GenBank/DDBJ whole genome shotgun (WGS) entry which is preliminary data.</text>
</comment>
<reference evidence="4" key="1">
    <citation type="submission" date="2021-01" db="EMBL/GenBank/DDBJ databases">
        <title>Modified the classification status of verrucomicrobia.</title>
        <authorList>
            <person name="Feng X."/>
        </authorList>
    </citation>
    <scope>NUCLEOTIDE SEQUENCE</scope>
    <source>
        <strain evidence="4">JCM 18052</strain>
    </source>
</reference>
<organism evidence="4 5">
    <name type="scientific">Luteolibacter yonseiensis</name>
    <dbReference type="NCBI Taxonomy" id="1144680"/>
    <lineage>
        <taxon>Bacteria</taxon>
        <taxon>Pseudomonadati</taxon>
        <taxon>Verrucomicrobiota</taxon>
        <taxon>Verrucomicrobiia</taxon>
        <taxon>Verrucomicrobiales</taxon>
        <taxon>Verrucomicrobiaceae</taxon>
        <taxon>Luteolibacter</taxon>
    </lineage>
</organism>
<dbReference type="Proteomes" id="UP000600139">
    <property type="component" value="Unassembled WGS sequence"/>
</dbReference>
<keyword evidence="2" id="KW-0472">Membrane</keyword>
<dbReference type="RefSeq" id="WP_200353175.1">
    <property type="nucleotide sequence ID" value="NZ_BAABHZ010000002.1"/>
</dbReference>
<gene>
    <name evidence="4" type="ORF">JIN84_21560</name>
</gene>
<sequence length="288" mass="31753">MPFFKDHNLITPGLFKIFTAVIPVLFLCNCILPVAAPLPKGVRLQRDVTYTPPSWPSPLTADIFHRPGSPPAPAVLLVHGGSWKAGGARWPMNGIARKLAARGYVVVNVSYRGAPSDHYSAPVHDLREAIRWMRRHADEYGIDPRHIATYGFSAGGHLAAQVALRDHNPENVEAIVAASAPFDLTIDPNMAAVPEFLGTTEVKNLQLFREASPVNHVNRSSPPIFIYQGTSDDLVKPEHAIRMRAAYRRAGMDPQIHWMPGRSHVDGFLLPGKKVDQAIDFLDGIMKQ</sequence>
<dbReference type="EMBL" id="JAENIK010000013">
    <property type="protein sequence ID" value="MBK1818226.1"/>
    <property type="molecule type" value="Genomic_DNA"/>
</dbReference>
<feature type="domain" description="BD-FAE-like" evidence="3">
    <location>
        <begin position="69"/>
        <end position="244"/>
    </location>
</feature>
<dbReference type="Pfam" id="PF20434">
    <property type="entry name" value="BD-FAE"/>
    <property type="match status" value="1"/>
</dbReference>
<protein>
    <submittedName>
        <fullName evidence="4">Alpha/beta hydrolase</fullName>
    </submittedName>
</protein>
<dbReference type="PANTHER" id="PTHR48081">
    <property type="entry name" value="AB HYDROLASE SUPERFAMILY PROTEIN C4A8.06C"/>
    <property type="match status" value="1"/>
</dbReference>
<keyword evidence="2" id="KW-1133">Transmembrane helix</keyword>
<dbReference type="InterPro" id="IPR049492">
    <property type="entry name" value="BD-FAE-like_dom"/>
</dbReference>
<accession>A0A934VDN6</accession>
<dbReference type="InterPro" id="IPR050300">
    <property type="entry name" value="GDXG_lipolytic_enzyme"/>
</dbReference>
<dbReference type="InterPro" id="IPR029058">
    <property type="entry name" value="AB_hydrolase_fold"/>
</dbReference>
<evidence type="ECO:0000313" key="5">
    <source>
        <dbReference type="Proteomes" id="UP000600139"/>
    </source>
</evidence>
<feature type="transmembrane region" description="Helical" evidence="2">
    <location>
        <begin position="14"/>
        <end position="36"/>
    </location>
</feature>
<evidence type="ECO:0000256" key="2">
    <source>
        <dbReference type="SAM" id="Phobius"/>
    </source>
</evidence>
<dbReference type="AlphaFoldDB" id="A0A934VDN6"/>
<dbReference type="SUPFAM" id="SSF53474">
    <property type="entry name" value="alpha/beta-Hydrolases"/>
    <property type="match status" value="1"/>
</dbReference>
<evidence type="ECO:0000259" key="3">
    <source>
        <dbReference type="Pfam" id="PF20434"/>
    </source>
</evidence>
<dbReference type="Gene3D" id="3.40.50.1820">
    <property type="entry name" value="alpha/beta hydrolase"/>
    <property type="match status" value="1"/>
</dbReference>